<feature type="signal peptide" evidence="2">
    <location>
        <begin position="1"/>
        <end position="21"/>
    </location>
</feature>
<evidence type="ECO:0000256" key="1">
    <source>
        <dbReference type="SAM" id="Phobius"/>
    </source>
</evidence>
<evidence type="ECO:0000313" key="3">
    <source>
        <dbReference type="EMBL" id="KAJ8941046.1"/>
    </source>
</evidence>
<organism evidence="3 4">
    <name type="scientific">Aromia moschata</name>
    <dbReference type="NCBI Taxonomy" id="1265417"/>
    <lineage>
        <taxon>Eukaryota</taxon>
        <taxon>Metazoa</taxon>
        <taxon>Ecdysozoa</taxon>
        <taxon>Arthropoda</taxon>
        <taxon>Hexapoda</taxon>
        <taxon>Insecta</taxon>
        <taxon>Pterygota</taxon>
        <taxon>Neoptera</taxon>
        <taxon>Endopterygota</taxon>
        <taxon>Coleoptera</taxon>
        <taxon>Polyphaga</taxon>
        <taxon>Cucujiformia</taxon>
        <taxon>Chrysomeloidea</taxon>
        <taxon>Cerambycidae</taxon>
        <taxon>Cerambycinae</taxon>
        <taxon>Callichromatini</taxon>
        <taxon>Aromia</taxon>
    </lineage>
</organism>
<keyword evidence="4" id="KW-1185">Reference proteome</keyword>
<feature type="chain" id="PRO_5043541245" evidence="2">
    <location>
        <begin position="22"/>
        <end position="281"/>
    </location>
</feature>
<sequence>MKFFNLMNFFVAFCIVYFGNSENASFPGLFCALTQCELEPCAFGACELTNTSYRVPLPGGVRGSRLRPEAAAVRRQPVRGPRHLHRARRRLPVPVPRVVEGRAARSACCTSPTSRSASACCTSPFWLGLMTVFVVMAVIGLVWCAKRHFPEKIEKLLAEEESRNRSTVSSLRSTSVREQLAAAAAAAAGGTTAVTVTPSPGPGAPRSLFGRLGIRKPSILSLTSPHAGGGYVPATGRTFSLDDLLKPPPRLGPVNLKSLQMIPRHESETKRYPESEGVGVG</sequence>
<dbReference type="Proteomes" id="UP001162162">
    <property type="component" value="Unassembled WGS sequence"/>
</dbReference>
<evidence type="ECO:0000313" key="4">
    <source>
        <dbReference type="Proteomes" id="UP001162162"/>
    </source>
</evidence>
<protein>
    <submittedName>
        <fullName evidence="3">Uncharacterized protein</fullName>
    </submittedName>
</protein>
<keyword evidence="2" id="KW-0732">Signal</keyword>
<gene>
    <name evidence="3" type="ORF">NQ318_015523</name>
</gene>
<keyword evidence="1" id="KW-0472">Membrane</keyword>
<comment type="caution">
    <text evidence="3">The sequence shown here is derived from an EMBL/GenBank/DDBJ whole genome shotgun (WGS) entry which is preliminary data.</text>
</comment>
<evidence type="ECO:0000256" key="2">
    <source>
        <dbReference type="SAM" id="SignalP"/>
    </source>
</evidence>
<keyword evidence="1" id="KW-1133">Transmembrane helix</keyword>
<name>A0AAV8XR59_9CUCU</name>
<dbReference type="EMBL" id="JAPWTK010000391">
    <property type="protein sequence ID" value="KAJ8941046.1"/>
    <property type="molecule type" value="Genomic_DNA"/>
</dbReference>
<feature type="transmembrane region" description="Helical" evidence="1">
    <location>
        <begin position="125"/>
        <end position="145"/>
    </location>
</feature>
<reference evidence="3" key="1">
    <citation type="journal article" date="2023" name="Insect Mol. Biol.">
        <title>Genome sequencing provides insights into the evolution of gene families encoding plant cell wall-degrading enzymes in longhorned beetles.</title>
        <authorList>
            <person name="Shin N.R."/>
            <person name="Okamura Y."/>
            <person name="Kirsch R."/>
            <person name="Pauchet Y."/>
        </authorList>
    </citation>
    <scope>NUCLEOTIDE SEQUENCE</scope>
    <source>
        <strain evidence="3">AMC_N1</strain>
    </source>
</reference>
<accession>A0AAV8XR59</accession>
<keyword evidence="1" id="KW-0812">Transmembrane</keyword>
<dbReference type="AlphaFoldDB" id="A0AAV8XR59"/>
<proteinExistence type="predicted"/>